<accession>A0ABC8V3S0</accession>
<evidence type="ECO:0000313" key="1">
    <source>
        <dbReference type="EMBL" id="CAK9187462.1"/>
    </source>
</evidence>
<keyword evidence="2" id="KW-1185">Reference proteome</keyword>
<reference evidence="1 2" key="1">
    <citation type="submission" date="2024-02" db="EMBL/GenBank/DDBJ databases">
        <authorList>
            <person name="Vignale AGUSTIN F."/>
            <person name="Sosa J E."/>
            <person name="Modenutti C."/>
        </authorList>
    </citation>
    <scope>NUCLEOTIDE SEQUENCE [LARGE SCALE GENOMIC DNA]</scope>
</reference>
<protein>
    <submittedName>
        <fullName evidence="1">Uncharacterized protein</fullName>
    </submittedName>
</protein>
<gene>
    <name evidence="1" type="ORF">ILEXP_LOCUS58016</name>
</gene>
<dbReference type="AlphaFoldDB" id="A0ABC8V3S0"/>
<evidence type="ECO:0000313" key="2">
    <source>
        <dbReference type="Proteomes" id="UP001642360"/>
    </source>
</evidence>
<sequence>MIALRVTTSMLVKDVVLPVERVVATVLLKLVVVPTVVRVEVPMAIAVQTQLEENETVVIMALTEEEEEEVVVEKAMPNVDDSGGTYGGGCPRSTGGGDQGGCGLNRGGGVGREGGATGDDNGCADGGGSPGLLVSKDSFAELQLLPTIDNSLQDNTTQQTFHFSLFK</sequence>
<organism evidence="1 2">
    <name type="scientific">Ilex paraguariensis</name>
    <name type="common">yerba mate</name>
    <dbReference type="NCBI Taxonomy" id="185542"/>
    <lineage>
        <taxon>Eukaryota</taxon>
        <taxon>Viridiplantae</taxon>
        <taxon>Streptophyta</taxon>
        <taxon>Embryophyta</taxon>
        <taxon>Tracheophyta</taxon>
        <taxon>Spermatophyta</taxon>
        <taxon>Magnoliopsida</taxon>
        <taxon>eudicotyledons</taxon>
        <taxon>Gunneridae</taxon>
        <taxon>Pentapetalae</taxon>
        <taxon>asterids</taxon>
        <taxon>campanulids</taxon>
        <taxon>Aquifoliales</taxon>
        <taxon>Aquifoliaceae</taxon>
        <taxon>Ilex</taxon>
    </lineage>
</organism>
<dbReference type="Proteomes" id="UP001642360">
    <property type="component" value="Unassembled WGS sequence"/>
</dbReference>
<name>A0ABC8V3S0_9AQUA</name>
<dbReference type="EMBL" id="CAUOFW020009980">
    <property type="protein sequence ID" value="CAK9187462.1"/>
    <property type="molecule type" value="Genomic_DNA"/>
</dbReference>
<proteinExistence type="predicted"/>
<comment type="caution">
    <text evidence="1">The sequence shown here is derived from an EMBL/GenBank/DDBJ whole genome shotgun (WGS) entry which is preliminary data.</text>
</comment>